<proteinExistence type="predicted"/>
<dbReference type="PANTHER" id="PTHR48462">
    <property type="entry name" value="PROTEIN, PUTATIVE-RELATED"/>
    <property type="match status" value="1"/>
</dbReference>
<organism evidence="1 2">
    <name type="scientific">Lactuca sativa</name>
    <name type="common">Garden lettuce</name>
    <dbReference type="NCBI Taxonomy" id="4236"/>
    <lineage>
        <taxon>Eukaryota</taxon>
        <taxon>Viridiplantae</taxon>
        <taxon>Streptophyta</taxon>
        <taxon>Embryophyta</taxon>
        <taxon>Tracheophyta</taxon>
        <taxon>Spermatophyta</taxon>
        <taxon>Magnoliopsida</taxon>
        <taxon>eudicotyledons</taxon>
        <taxon>Gunneridae</taxon>
        <taxon>Pentapetalae</taxon>
        <taxon>asterids</taxon>
        <taxon>campanulids</taxon>
        <taxon>Asterales</taxon>
        <taxon>Asteraceae</taxon>
        <taxon>Cichorioideae</taxon>
        <taxon>Cichorieae</taxon>
        <taxon>Lactucinae</taxon>
        <taxon>Lactuca</taxon>
    </lineage>
</organism>
<keyword evidence="2" id="KW-1185">Reference proteome</keyword>
<accession>A0A9R1VDN9</accession>
<dbReference type="Proteomes" id="UP000235145">
    <property type="component" value="Unassembled WGS sequence"/>
</dbReference>
<name>A0A9R1VDN9_LACSA</name>
<comment type="caution">
    <text evidence="1">The sequence shown here is derived from an EMBL/GenBank/DDBJ whole genome shotgun (WGS) entry which is preliminary data.</text>
</comment>
<dbReference type="PANTHER" id="PTHR48462:SF1">
    <property type="entry name" value="PROTEIN, PUTATIVE-RELATED"/>
    <property type="match status" value="1"/>
</dbReference>
<evidence type="ECO:0000313" key="1">
    <source>
        <dbReference type="EMBL" id="KAJ0205177.1"/>
    </source>
</evidence>
<gene>
    <name evidence="1" type="ORF">LSAT_V11C500270380</name>
</gene>
<dbReference type="EMBL" id="NBSK02000005">
    <property type="protein sequence ID" value="KAJ0205177.1"/>
    <property type="molecule type" value="Genomic_DNA"/>
</dbReference>
<sequence>MDPQDGRSTLIPADILVFGWIGGKHAFVNLTGISPLVGLGRWGFTTGHAALKAAAYKVIKHNNTCRENQHVFVPFAFSHQKQ</sequence>
<evidence type="ECO:0000313" key="2">
    <source>
        <dbReference type="Proteomes" id="UP000235145"/>
    </source>
</evidence>
<reference evidence="1 2" key="1">
    <citation type="journal article" date="2017" name="Nat. Commun.">
        <title>Genome assembly with in vitro proximity ligation data and whole-genome triplication in lettuce.</title>
        <authorList>
            <person name="Reyes-Chin-Wo S."/>
            <person name="Wang Z."/>
            <person name="Yang X."/>
            <person name="Kozik A."/>
            <person name="Arikit S."/>
            <person name="Song C."/>
            <person name="Xia L."/>
            <person name="Froenicke L."/>
            <person name="Lavelle D.O."/>
            <person name="Truco M.J."/>
            <person name="Xia R."/>
            <person name="Zhu S."/>
            <person name="Xu C."/>
            <person name="Xu H."/>
            <person name="Xu X."/>
            <person name="Cox K."/>
            <person name="Korf I."/>
            <person name="Meyers B.C."/>
            <person name="Michelmore R.W."/>
        </authorList>
    </citation>
    <scope>NUCLEOTIDE SEQUENCE [LARGE SCALE GENOMIC DNA]</scope>
    <source>
        <strain evidence="2">cv. Salinas</strain>
        <tissue evidence="1">Seedlings</tissue>
    </source>
</reference>
<dbReference type="AlphaFoldDB" id="A0A9R1VDN9"/>
<protein>
    <submittedName>
        <fullName evidence="1">Uncharacterized protein</fullName>
    </submittedName>
</protein>